<dbReference type="SMART" id="SM00369">
    <property type="entry name" value="LRR_TYP"/>
    <property type="match status" value="3"/>
</dbReference>
<feature type="chain" id="PRO_5035260720" description="LRRCT domain-containing protein" evidence="4">
    <location>
        <begin position="29"/>
        <end position="400"/>
    </location>
</feature>
<accession>A0A8J2W657</accession>
<evidence type="ECO:0008006" key="7">
    <source>
        <dbReference type="Google" id="ProtNLM"/>
    </source>
</evidence>
<dbReference type="Gene3D" id="3.80.10.10">
    <property type="entry name" value="Ribonuclease Inhibitor"/>
    <property type="match status" value="2"/>
</dbReference>
<reference evidence="5" key="1">
    <citation type="submission" date="2021-11" db="EMBL/GenBank/DDBJ databases">
        <authorList>
            <person name="Schell T."/>
        </authorList>
    </citation>
    <scope>NUCLEOTIDE SEQUENCE</scope>
    <source>
        <strain evidence="5">M5</strain>
    </source>
</reference>
<feature type="signal peptide" evidence="4">
    <location>
        <begin position="1"/>
        <end position="28"/>
    </location>
</feature>
<dbReference type="InterPro" id="IPR032675">
    <property type="entry name" value="LRR_dom_sf"/>
</dbReference>
<dbReference type="AlphaFoldDB" id="A0A8J2W657"/>
<keyword evidence="6" id="KW-1185">Reference proteome</keyword>
<evidence type="ECO:0000256" key="3">
    <source>
        <dbReference type="ARBA" id="ARBA00022737"/>
    </source>
</evidence>
<gene>
    <name evidence="5" type="ORF">DGAL_LOCUS9968</name>
</gene>
<evidence type="ECO:0000313" key="6">
    <source>
        <dbReference type="Proteomes" id="UP000789390"/>
    </source>
</evidence>
<dbReference type="PANTHER" id="PTHR24364:SF18">
    <property type="entry name" value="LP06937P"/>
    <property type="match status" value="1"/>
</dbReference>
<dbReference type="InterPro" id="IPR052286">
    <property type="entry name" value="Wnt_signaling_inhibitor"/>
</dbReference>
<keyword evidence="3" id="KW-0677">Repeat</keyword>
<dbReference type="SUPFAM" id="SSF52058">
    <property type="entry name" value="L domain-like"/>
    <property type="match status" value="1"/>
</dbReference>
<name>A0A8J2W657_9CRUS</name>
<dbReference type="Pfam" id="PF13855">
    <property type="entry name" value="LRR_8"/>
    <property type="match status" value="1"/>
</dbReference>
<dbReference type="EMBL" id="CAKKLH010000235">
    <property type="protein sequence ID" value="CAH0106808.1"/>
    <property type="molecule type" value="Genomic_DNA"/>
</dbReference>
<proteinExistence type="predicted"/>
<dbReference type="Proteomes" id="UP000789390">
    <property type="component" value="Unassembled WGS sequence"/>
</dbReference>
<protein>
    <recommendedName>
        <fullName evidence="7">LRRCT domain-containing protein</fullName>
    </recommendedName>
</protein>
<dbReference type="PANTHER" id="PTHR24364">
    <property type="entry name" value="LP06937P"/>
    <property type="match status" value="1"/>
</dbReference>
<comment type="caution">
    <text evidence="5">The sequence shown here is derived from an EMBL/GenBank/DDBJ whole genome shotgun (WGS) entry which is preliminary data.</text>
</comment>
<organism evidence="5 6">
    <name type="scientific">Daphnia galeata</name>
    <dbReference type="NCBI Taxonomy" id="27404"/>
    <lineage>
        <taxon>Eukaryota</taxon>
        <taxon>Metazoa</taxon>
        <taxon>Ecdysozoa</taxon>
        <taxon>Arthropoda</taxon>
        <taxon>Crustacea</taxon>
        <taxon>Branchiopoda</taxon>
        <taxon>Diplostraca</taxon>
        <taxon>Cladocera</taxon>
        <taxon>Anomopoda</taxon>
        <taxon>Daphniidae</taxon>
        <taxon>Daphnia</taxon>
    </lineage>
</organism>
<evidence type="ECO:0000256" key="4">
    <source>
        <dbReference type="SAM" id="SignalP"/>
    </source>
</evidence>
<dbReference type="InterPro" id="IPR003591">
    <property type="entry name" value="Leu-rich_rpt_typical-subtyp"/>
</dbReference>
<sequence length="400" mass="44789">MKGPVATTTNLFYLFGLFLLLAANSATGFTFTSNNQREDMNCSNVDYTPCICDENGMMSCDKISIRNLRTKFSKMPAHELTGLKLTLSPNERDLIPDDFLGQVKLFGDLIIYCLDNKRLRISQKAFQTSADMVTRVFIDGCDLSSQPNFSFMSRFNRMMAVVIKNSKNFKSFKGLPSQSSALSYVYVTHSRGFESLIADPVALPALKVLYLNFNEMNDVAADKIFKSLAASSLDSLTEIRLDENKLTKIPDMISSLTKLEQLELGFNEITVITKNSLPLNNTGGNGLAFNLQKNPITKIEPGAFGGNIGNSNYVKLQDINLTELDPKIFKPVLQRMLIRSKKVLGRNPFLYIGNNPIKCDCHLAWLVRDNRNLLNYIEGAKCSDSKNVVDLKAEDFIRCK</sequence>
<dbReference type="GO" id="GO:0016020">
    <property type="term" value="C:membrane"/>
    <property type="evidence" value="ECO:0007669"/>
    <property type="project" value="TreeGrafter"/>
</dbReference>
<keyword evidence="2 4" id="KW-0732">Signal</keyword>
<evidence type="ECO:0000256" key="1">
    <source>
        <dbReference type="ARBA" id="ARBA00022614"/>
    </source>
</evidence>
<dbReference type="OrthoDB" id="676979at2759"/>
<keyword evidence="1" id="KW-0433">Leucine-rich repeat</keyword>
<dbReference type="InterPro" id="IPR001611">
    <property type="entry name" value="Leu-rich_rpt"/>
</dbReference>
<evidence type="ECO:0000313" key="5">
    <source>
        <dbReference type="EMBL" id="CAH0106808.1"/>
    </source>
</evidence>
<evidence type="ECO:0000256" key="2">
    <source>
        <dbReference type="ARBA" id="ARBA00022729"/>
    </source>
</evidence>